<dbReference type="RefSeq" id="WP_169524281.1">
    <property type="nucleotide sequence ID" value="NZ_JAAMPT010000207.1"/>
</dbReference>
<dbReference type="Proteomes" id="UP000767947">
    <property type="component" value="Unassembled WGS sequence"/>
</dbReference>
<organism evidence="2 3">
    <name type="scientific">Flavobacterium solisilvae</name>
    <dbReference type="NCBI Taxonomy" id="1852019"/>
    <lineage>
        <taxon>Bacteria</taxon>
        <taxon>Pseudomonadati</taxon>
        <taxon>Bacteroidota</taxon>
        <taxon>Flavobacteriia</taxon>
        <taxon>Flavobacteriales</taxon>
        <taxon>Flavobacteriaceae</taxon>
        <taxon>Flavobacterium</taxon>
    </lineage>
</organism>
<comment type="caution">
    <text evidence="2">The sequence shown here is derived from an EMBL/GenBank/DDBJ whole genome shotgun (WGS) entry which is preliminary data.</text>
</comment>
<evidence type="ECO:0000313" key="3">
    <source>
        <dbReference type="Proteomes" id="UP000767947"/>
    </source>
</evidence>
<accession>A0ABX1QXC5</accession>
<dbReference type="EMBL" id="JAAMPT010000207">
    <property type="protein sequence ID" value="NMH25587.1"/>
    <property type="molecule type" value="Genomic_DNA"/>
</dbReference>
<protein>
    <submittedName>
        <fullName evidence="2">DUF4230 domain-containing protein</fullName>
    </submittedName>
</protein>
<sequence>MATRRNSNETVLKNVLIPIVQAIGRSGKLIYLLLFIVIAVVVYKFFTSKSESSTVEYNSSLIEKQIKNVGKLVVTEGHFSEVLTYKDQKKYLMDLVSFEKKALIIVNADVTVAYDLRQIKYDLDEKNKTVSVLNIPKEEIKISPNIEYYDVEQSTLNPFTGDDYNKVNKIVRANLAKKIDKSTLKTNAKNRLISELYNILVLTNTMGWKLEYNGEELTKTSVKKVAL</sequence>
<feature type="transmembrane region" description="Helical" evidence="1">
    <location>
        <begin position="29"/>
        <end position="46"/>
    </location>
</feature>
<keyword evidence="1" id="KW-0472">Membrane</keyword>
<keyword evidence="1" id="KW-0812">Transmembrane</keyword>
<dbReference type="InterPro" id="IPR025324">
    <property type="entry name" value="DUF4230"/>
</dbReference>
<gene>
    <name evidence="2" type="ORF">G6042_09940</name>
</gene>
<dbReference type="Pfam" id="PF14014">
    <property type="entry name" value="DUF4230"/>
    <property type="match status" value="1"/>
</dbReference>
<name>A0ABX1QXC5_9FLAO</name>
<evidence type="ECO:0000256" key="1">
    <source>
        <dbReference type="SAM" id="Phobius"/>
    </source>
</evidence>
<proteinExistence type="predicted"/>
<keyword evidence="3" id="KW-1185">Reference proteome</keyword>
<evidence type="ECO:0000313" key="2">
    <source>
        <dbReference type="EMBL" id="NMH25587.1"/>
    </source>
</evidence>
<keyword evidence="1" id="KW-1133">Transmembrane helix</keyword>
<reference evidence="2 3" key="1">
    <citation type="submission" date="2020-02" db="EMBL/GenBank/DDBJ databases">
        <title>Flavobacterium sp. genome.</title>
        <authorList>
            <person name="Jung H.S."/>
            <person name="Baek J.H."/>
            <person name="Jeon C.O."/>
        </authorList>
    </citation>
    <scope>NUCLEOTIDE SEQUENCE [LARGE SCALE GENOMIC DNA]</scope>
    <source>
        <strain evidence="2 3">SE-s27</strain>
    </source>
</reference>